<dbReference type="InterPro" id="IPR007219">
    <property type="entry name" value="XnlR_reg_dom"/>
</dbReference>
<evidence type="ECO:0000256" key="4">
    <source>
        <dbReference type="ARBA" id="ARBA00023242"/>
    </source>
</evidence>
<dbReference type="PROSITE" id="PS50048">
    <property type="entry name" value="ZN2_CY6_FUNGAL_2"/>
    <property type="match status" value="1"/>
</dbReference>
<evidence type="ECO:0000313" key="9">
    <source>
        <dbReference type="Proteomes" id="UP001285441"/>
    </source>
</evidence>
<feature type="compositionally biased region" description="Polar residues" evidence="6">
    <location>
        <begin position="800"/>
        <end position="821"/>
    </location>
</feature>
<dbReference type="CDD" id="cd00067">
    <property type="entry name" value="GAL4"/>
    <property type="match status" value="1"/>
</dbReference>
<dbReference type="PANTHER" id="PTHR47424:SF5">
    <property type="entry name" value="ZN(II)2CYS6 TRANSCRIPTION FACTOR (EUROFUNG)"/>
    <property type="match status" value="1"/>
</dbReference>
<dbReference type="PROSITE" id="PS00463">
    <property type="entry name" value="ZN2_CY6_FUNGAL_1"/>
    <property type="match status" value="1"/>
</dbReference>
<feature type="region of interest" description="Disordered" evidence="6">
    <location>
        <begin position="702"/>
        <end position="763"/>
    </location>
</feature>
<dbReference type="GO" id="GO:0000981">
    <property type="term" value="F:DNA-binding transcription factor activity, RNA polymerase II-specific"/>
    <property type="evidence" value="ECO:0007669"/>
    <property type="project" value="InterPro"/>
</dbReference>
<feature type="coiled-coil region" evidence="5">
    <location>
        <begin position="152"/>
        <end position="179"/>
    </location>
</feature>
<dbReference type="Proteomes" id="UP001285441">
    <property type="component" value="Unassembled WGS sequence"/>
</dbReference>
<dbReference type="CDD" id="cd12148">
    <property type="entry name" value="fungal_TF_MHR"/>
    <property type="match status" value="1"/>
</dbReference>
<keyword evidence="3" id="KW-0804">Transcription</keyword>
<feature type="compositionally biased region" description="Low complexity" evidence="6">
    <location>
        <begin position="713"/>
        <end position="740"/>
    </location>
</feature>
<dbReference type="InterPro" id="IPR001138">
    <property type="entry name" value="Zn2Cys6_DnaBD"/>
</dbReference>
<evidence type="ECO:0000259" key="7">
    <source>
        <dbReference type="PROSITE" id="PS50048"/>
    </source>
</evidence>
<keyword evidence="4" id="KW-0539">Nucleus</keyword>
<name>A0AAE0TWB7_9PEZI</name>
<feature type="region of interest" description="Disordered" evidence="6">
    <location>
        <begin position="782"/>
        <end position="821"/>
    </location>
</feature>
<keyword evidence="2" id="KW-0805">Transcription regulation</keyword>
<dbReference type="SMART" id="SM00906">
    <property type="entry name" value="Fungal_trans"/>
    <property type="match status" value="1"/>
</dbReference>
<evidence type="ECO:0000313" key="8">
    <source>
        <dbReference type="EMBL" id="KAK3381876.1"/>
    </source>
</evidence>
<dbReference type="AlphaFoldDB" id="A0AAE0TWB7"/>
<comment type="caution">
    <text evidence="8">The sequence shown here is derived from an EMBL/GenBank/DDBJ whole genome shotgun (WGS) entry which is preliminary data.</text>
</comment>
<keyword evidence="9" id="KW-1185">Reference proteome</keyword>
<feature type="region of interest" description="Disordered" evidence="6">
    <location>
        <begin position="258"/>
        <end position="280"/>
    </location>
</feature>
<gene>
    <name evidence="8" type="ORF">B0H63DRAFT_476766</name>
</gene>
<dbReference type="GO" id="GO:0000435">
    <property type="term" value="P:positive regulation of transcription from RNA polymerase II promoter by galactose"/>
    <property type="evidence" value="ECO:0007669"/>
    <property type="project" value="TreeGrafter"/>
</dbReference>
<dbReference type="EMBL" id="JAULSW010000005">
    <property type="protein sequence ID" value="KAK3381876.1"/>
    <property type="molecule type" value="Genomic_DNA"/>
</dbReference>
<sequence length="832" mass="93031">MDTLQNQVSDLRAFLEPTRPAVGSATPEIGYSLGGQGPPGVGPPLLRQSQSQNSAHSAPFNGDNSAPQTPANANSKRRLDDADLNGDPDADSTSKQPRTKRNRYISIACNECKRRKIKCNGQAPCQRCGHLNLQCLYAPNCCPNNFRDSDEFKDVTEQVSRLQAQVDSLAKNLDSLRQEGFRLAPIHHDRALPPPIATVTPPPSLPSLPKSLSSFSAFRVPPSFSGPTSIAYTVDVAKNTLHNMGYTEAGDAAEDVVQPERTDNASPRLGQAPTTSPLNPLWELGRDEMIRLCRIHEEEVGVMYPVISIDSVIDHAINLTSWMDTVKRNGLVPPNGPDYNPADSKTLMLTIVLCCALVVEEHGHSAKATRLYGSIEAIVNQQLMSEPALVTRLPFLALCAGYRYLSSDEILAWRMMGHVARLCLELGLHRREGLEKIRDPQDRRNALHTFWSAYVLDRRWSFSTGLPFVLHDDKIDPKLPLPEHYPFMVAMISYSKLGAKIWKLVDYFEPTLIRELKKRDIEELDSEILEWYKSVPQEIQTGPTDVEWIPAVSATPTNEERLQVWTRLRLNQVRIWLYTPVLWSAISINENISLAEKAVDLAKETIRSLAFLNNTTNLYRRIQVFYHQFLTSSIAVLFLASTHAPIPFSAICRDEFFMALELVKDMSARSWVSQRLWRTVRSLKAYAPRLGLEHNAGEPMLSPYMKSAHPHESVSSGSWSISDSQSPRADLAASRAGSRGPPRPSSTPQQVSQHISEDQSNGVRLRSEMLRIYEYMGSKGQGVMENEDANGEEQGHHRGTSASLTNSSDGTFGRFQTTQMPDSVYERMKDMF</sequence>
<dbReference type="GO" id="GO:0005634">
    <property type="term" value="C:nucleus"/>
    <property type="evidence" value="ECO:0007669"/>
    <property type="project" value="TreeGrafter"/>
</dbReference>
<keyword evidence="5" id="KW-0175">Coiled coil</keyword>
<dbReference type="InterPro" id="IPR051127">
    <property type="entry name" value="Fungal_SecMet_Regulators"/>
</dbReference>
<evidence type="ECO:0000256" key="2">
    <source>
        <dbReference type="ARBA" id="ARBA00023015"/>
    </source>
</evidence>
<protein>
    <submittedName>
        <fullName evidence="8">Fungal-specific transcription factor domain-containing protein</fullName>
    </submittedName>
</protein>
<dbReference type="InterPro" id="IPR036864">
    <property type="entry name" value="Zn2-C6_fun-type_DNA-bd_sf"/>
</dbReference>
<dbReference type="Pfam" id="PF00172">
    <property type="entry name" value="Zn_clus"/>
    <property type="match status" value="1"/>
</dbReference>
<feature type="region of interest" description="Disordered" evidence="6">
    <location>
        <begin position="1"/>
        <end position="99"/>
    </location>
</feature>
<dbReference type="GO" id="GO:0008270">
    <property type="term" value="F:zinc ion binding"/>
    <property type="evidence" value="ECO:0007669"/>
    <property type="project" value="InterPro"/>
</dbReference>
<reference evidence="8" key="1">
    <citation type="journal article" date="2023" name="Mol. Phylogenet. Evol.">
        <title>Genome-scale phylogeny and comparative genomics of the fungal order Sordariales.</title>
        <authorList>
            <person name="Hensen N."/>
            <person name="Bonometti L."/>
            <person name="Westerberg I."/>
            <person name="Brannstrom I.O."/>
            <person name="Guillou S."/>
            <person name="Cros-Aarteil S."/>
            <person name="Calhoun S."/>
            <person name="Haridas S."/>
            <person name="Kuo A."/>
            <person name="Mondo S."/>
            <person name="Pangilinan J."/>
            <person name="Riley R."/>
            <person name="LaButti K."/>
            <person name="Andreopoulos B."/>
            <person name="Lipzen A."/>
            <person name="Chen C."/>
            <person name="Yan M."/>
            <person name="Daum C."/>
            <person name="Ng V."/>
            <person name="Clum A."/>
            <person name="Steindorff A."/>
            <person name="Ohm R.A."/>
            <person name="Martin F."/>
            <person name="Silar P."/>
            <person name="Natvig D.O."/>
            <person name="Lalanne C."/>
            <person name="Gautier V."/>
            <person name="Ament-Velasquez S.L."/>
            <person name="Kruys A."/>
            <person name="Hutchinson M.I."/>
            <person name="Powell A.J."/>
            <person name="Barry K."/>
            <person name="Miller A.N."/>
            <person name="Grigoriev I.V."/>
            <person name="Debuchy R."/>
            <person name="Gladieux P."/>
            <person name="Hiltunen Thoren M."/>
            <person name="Johannesson H."/>
        </authorList>
    </citation>
    <scope>NUCLEOTIDE SEQUENCE</scope>
    <source>
        <strain evidence="8">CBS 232.78</strain>
    </source>
</reference>
<keyword evidence="1" id="KW-0479">Metal-binding</keyword>
<evidence type="ECO:0000256" key="6">
    <source>
        <dbReference type="SAM" id="MobiDB-lite"/>
    </source>
</evidence>
<feature type="domain" description="Zn(2)-C6 fungal-type" evidence="7">
    <location>
        <begin position="108"/>
        <end position="137"/>
    </location>
</feature>
<feature type="compositionally biased region" description="Polar residues" evidence="6">
    <location>
        <begin position="747"/>
        <end position="762"/>
    </location>
</feature>
<dbReference type="Gene3D" id="4.10.240.10">
    <property type="entry name" value="Zn(2)-C6 fungal-type DNA-binding domain"/>
    <property type="match status" value="1"/>
</dbReference>
<evidence type="ECO:0000256" key="1">
    <source>
        <dbReference type="ARBA" id="ARBA00022723"/>
    </source>
</evidence>
<dbReference type="PANTHER" id="PTHR47424">
    <property type="entry name" value="REGULATORY PROTEIN GAL4"/>
    <property type="match status" value="1"/>
</dbReference>
<dbReference type="GO" id="GO:0000978">
    <property type="term" value="F:RNA polymerase II cis-regulatory region sequence-specific DNA binding"/>
    <property type="evidence" value="ECO:0007669"/>
    <property type="project" value="TreeGrafter"/>
</dbReference>
<dbReference type="SUPFAM" id="SSF57701">
    <property type="entry name" value="Zn2/Cys6 DNA-binding domain"/>
    <property type="match status" value="1"/>
</dbReference>
<reference evidence="8" key="2">
    <citation type="submission" date="2023-06" db="EMBL/GenBank/DDBJ databases">
        <authorList>
            <consortium name="Lawrence Berkeley National Laboratory"/>
            <person name="Haridas S."/>
            <person name="Hensen N."/>
            <person name="Bonometti L."/>
            <person name="Westerberg I."/>
            <person name="Brannstrom I.O."/>
            <person name="Guillou S."/>
            <person name="Cros-Aarteil S."/>
            <person name="Calhoun S."/>
            <person name="Kuo A."/>
            <person name="Mondo S."/>
            <person name="Pangilinan J."/>
            <person name="Riley R."/>
            <person name="LaButti K."/>
            <person name="Andreopoulos B."/>
            <person name="Lipzen A."/>
            <person name="Chen C."/>
            <person name="Yanf M."/>
            <person name="Daum C."/>
            <person name="Ng V."/>
            <person name="Clum A."/>
            <person name="Steindorff A."/>
            <person name="Ohm R."/>
            <person name="Martin F."/>
            <person name="Silar P."/>
            <person name="Natvig D."/>
            <person name="Lalanne C."/>
            <person name="Gautier V."/>
            <person name="Ament-velasquez S.L."/>
            <person name="Kruys A."/>
            <person name="Hutchinson M.I."/>
            <person name="Powell A.J."/>
            <person name="Barry K."/>
            <person name="Miller A.N."/>
            <person name="Grigoriev I.V."/>
            <person name="Debuchy R."/>
            <person name="Gladieux P."/>
            <person name="Thoren M.H."/>
            <person name="Johannesson H."/>
        </authorList>
    </citation>
    <scope>NUCLEOTIDE SEQUENCE</scope>
    <source>
        <strain evidence="8">CBS 232.78</strain>
    </source>
</reference>
<accession>A0AAE0TWB7</accession>
<dbReference type="GO" id="GO:0006351">
    <property type="term" value="P:DNA-templated transcription"/>
    <property type="evidence" value="ECO:0007669"/>
    <property type="project" value="InterPro"/>
</dbReference>
<evidence type="ECO:0000256" key="3">
    <source>
        <dbReference type="ARBA" id="ARBA00023163"/>
    </source>
</evidence>
<feature type="compositionally biased region" description="Polar residues" evidence="6">
    <location>
        <begin position="47"/>
        <end position="74"/>
    </location>
</feature>
<evidence type="ECO:0000256" key="5">
    <source>
        <dbReference type="SAM" id="Coils"/>
    </source>
</evidence>
<dbReference type="Pfam" id="PF04082">
    <property type="entry name" value="Fungal_trans"/>
    <property type="match status" value="1"/>
</dbReference>
<organism evidence="8 9">
    <name type="scientific">Podospora didyma</name>
    <dbReference type="NCBI Taxonomy" id="330526"/>
    <lineage>
        <taxon>Eukaryota</taxon>
        <taxon>Fungi</taxon>
        <taxon>Dikarya</taxon>
        <taxon>Ascomycota</taxon>
        <taxon>Pezizomycotina</taxon>
        <taxon>Sordariomycetes</taxon>
        <taxon>Sordariomycetidae</taxon>
        <taxon>Sordariales</taxon>
        <taxon>Podosporaceae</taxon>
        <taxon>Podospora</taxon>
    </lineage>
</organism>
<dbReference type="SMART" id="SM00066">
    <property type="entry name" value="GAL4"/>
    <property type="match status" value="1"/>
</dbReference>
<proteinExistence type="predicted"/>